<sequence>MSIPEKSEFLENVYQQLSFIEGDLLSATELPDMDSLSHWLNKGDWLVLAHKVAQGLEDAKIEKVFFVENNPVIIFGQADYNQETIQELFQRSWNMARPSFLFLALPGELRVYGLNKSPERDQYGVKIPEPIDIVRNINEISEKLSIYRREQLESGQTFEAERFGRIEERADQQLIKDLKIVRSALMKSGLGGKNLKYAHALIGRSIFIRYLEDRGIISEDYFKMIAERQKEWTALLNQPIEKNQILDDTDHKIYLKVLQNKDFTYALFQQLKADFNGDVFPQDNLESAVVQQEHLTLLRRFLIGDIDPQLKLFLWAYKFDLIPTDLISSIYEEFYHNEQDLDDKGTHYTPGTLVEFVLAQLLTPEKLAQNPRVLDPACGSGIFLVETFQRIVRYHIQKKRKIPSPDRLRKILQEQIAGIEVNSEAVRVAAFSLCLAFLNYQEPKDILEQMKLGRRLPKLAFNEGTETNQQNLNILLEADAFNVGAKITNPLQLRRFTENCADIVVGNPPWGAANNTAIQWCLNRELAVGDKEFSQAFIWLAYSLLRDRGCAGLLVTSGVFFKQQPNNKLFRKQLLEKTTLSQVVNFAHVRDIFFNGVKSPFAYLEYQKIKLEEENLVRYWSAKKTSVVNGLQVVILNNTDMRILKQSDLQYDDRTWKIYWWGSHRDHALINTLSMEPRLRDWVNSRNLAKGYGFQDKSKGKNSPSDWLKQYRVFPTGKFRSYGRIDFSFLKTVPEEVYRFGNKEIYKGSRILIKRGVTEAKGANGRIQARLEDAPFCFRHSIFGIAMDGLEEWEKKIILGVLWSSLTRYYLFHTTGSWGNWHHSVHLEEILDLPIRLPNDSELQNKIITRVDRLREFSGSENIFQVSPNYALASLEKELDDAIFELYELNEAERDLITDLCTYGLDLFYNSIHSDALKPIRLPSRKQGTLDDLAKSNGLPEGLEGYILAFLSIWNRELEPDGELSWRVVNSAGHAPMIGVIFSTKYKSQPIPVIKNTEDNLWHEVLTKLGNNILYPYNSKKIYVDGMVRAVTDTEIFVIKRSEARLWTRSSAREDAEATLVQAMNLQNMVRSKAR</sequence>
<protein>
    <recommendedName>
        <fullName evidence="1">site-specific DNA-methyltransferase (adenine-specific)</fullName>
        <ecNumber evidence="1">2.1.1.72</ecNumber>
    </recommendedName>
</protein>
<reference evidence="7 8" key="1">
    <citation type="journal article" date="2018" name="Environ. Microbiol.">
        <title>Novel energy conservation strategies and behaviour of Pelotomaculum schinkii driving syntrophic propionate catabolism.</title>
        <authorList>
            <person name="Hidalgo-Ahumada C.A.P."/>
            <person name="Nobu M.K."/>
            <person name="Narihiro T."/>
            <person name="Tamaki H."/>
            <person name="Liu W.T."/>
            <person name="Kamagata Y."/>
            <person name="Stams A.J.M."/>
            <person name="Imachi H."/>
            <person name="Sousa D.Z."/>
        </authorList>
    </citation>
    <scope>NUCLEOTIDE SEQUENCE [LARGE SCALE GENOMIC DNA]</scope>
    <source>
        <strain evidence="7 8">HH</strain>
    </source>
</reference>
<keyword evidence="8" id="KW-1185">Reference proteome</keyword>
<evidence type="ECO:0000256" key="2">
    <source>
        <dbReference type="ARBA" id="ARBA00022603"/>
    </source>
</evidence>
<dbReference type="EC" id="2.1.1.72" evidence="1"/>
<dbReference type="RefSeq" id="WP_190240163.1">
    <property type="nucleotide sequence ID" value="NZ_QFGA01000001.1"/>
</dbReference>
<dbReference type="GO" id="GO:0032259">
    <property type="term" value="P:methylation"/>
    <property type="evidence" value="ECO:0007669"/>
    <property type="project" value="UniProtKB-KW"/>
</dbReference>
<keyword evidence="7" id="KW-0378">Hydrolase</keyword>
<dbReference type="InterPro" id="IPR002052">
    <property type="entry name" value="DNA_methylase_N6_adenine_CS"/>
</dbReference>
<dbReference type="Pfam" id="PF07669">
    <property type="entry name" value="Eco57I"/>
    <property type="match status" value="1"/>
</dbReference>
<dbReference type="AlphaFoldDB" id="A0A4Y7RIL0"/>
<evidence type="ECO:0000313" key="8">
    <source>
        <dbReference type="Proteomes" id="UP000298324"/>
    </source>
</evidence>
<dbReference type="PANTHER" id="PTHR33841">
    <property type="entry name" value="DNA METHYLTRANSFERASE YEEA-RELATED"/>
    <property type="match status" value="1"/>
</dbReference>
<evidence type="ECO:0000256" key="1">
    <source>
        <dbReference type="ARBA" id="ARBA00011900"/>
    </source>
</evidence>
<keyword evidence="4" id="KW-0949">S-adenosyl-L-methionine</keyword>
<dbReference type="InterPro" id="IPR011639">
    <property type="entry name" value="MethylTrfase_TaqI-like_dom"/>
</dbReference>
<dbReference type="GO" id="GO:0006304">
    <property type="term" value="P:DNA modification"/>
    <property type="evidence" value="ECO:0007669"/>
    <property type="project" value="InterPro"/>
</dbReference>
<dbReference type="GO" id="GO:0009007">
    <property type="term" value="F:site-specific DNA-methyltransferase (adenine-specific) activity"/>
    <property type="evidence" value="ECO:0007669"/>
    <property type="project" value="UniProtKB-EC"/>
</dbReference>
<evidence type="ECO:0000259" key="6">
    <source>
        <dbReference type="Pfam" id="PF07669"/>
    </source>
</evidence>
<evidence type="ECO:0000256" key="5">
    <source>
        <dbReference type="ARBA" id="ARBA00047942"/>
    </source>
</evidence>
<keyword evidence="2" id="KW-0489">Methyltransferase</keyword>
<dbReference type="InterPro" id="IPR029063">
    <property type="entry name" value="SAM-dependent_MTases_sf"/>
</dbReference>
<evidence type="ECO:0000256" key="3">
    <source>
        <dbReference type="ARBA" id="ARBA00022679"/>
    </source>
</evidence>
<comment type="caution">
    <text evidence="7">The sequence shown here is derived from an EMBL/GenBank/DDBJ whole genome shotgun (WGS) entry which is preliminary data.</text>
</comment>
<feature type="domain" description="Type II methyltransferase M.TaqI-like" evidence="6">
    <location>
        <begin position="414"/>
        <end position="593"/>
    </location>
</feature>
<dbReference type="Proteomes" id="UP000298324">
    <property type="component" value="Unassembled WGS sequence"/>
</dbReference>
<gene>
    <name evidence="7" type="ORF">Psch_02220</name>
</gene>
<dbReference type="EMBL" id="QFGA01000001">
    <property type="protein sequence ID" value="TEB08653.1"/>
    <property type="molecule type" value="Genomic_DNA"/>
</dbReference>
<accession>A0A4Y7RIL0</accession>
<organism evidence="7 8">
    <name type="scientific">Pelotomaculum schinkii</name>
    <dbReference type="NCBI Taxonomy" id="78350"/>
    <lineage>
        <taxon>Bacteria</taxon>
        <taxon>Bacillati</taxon>
        <taxon>Bacillota</taxon>
        <taxon>Clostridia</taxon>
        <taxon>Eubacteriales</taxon>
        <taxon>Desulfotomaculaceae</taxon>
        <taxon>Pelotomaculum</taxon>
    </lineage>
</organism>
<evidence type="ECO:0000313" key="7">
    <source>
        <dbReference type="EMBL" id="TEB08653.1"/>
    </source>
</evidence>
<dbReference type="SUPFAM" id="SSF116734">
    <property type="entry name" value="DNA methylase specificity domain"/>
    <property type="match status" value="1"/>
</dbReference>
<name>A0A4Y7RIL0_9FIRM</name>
<dbReference type="GO" id="GO:0003676">
    <property type="term" value="F:nucleic acid binding"/>
    <property type="evidence" value="ECO:0007669"/>
    <property type="project" value="InterPro"/>
</dbReference>
<dbReference type="PANTHER" id="PTHR33841:SF1">
    <property type="entry name" value="DNA METHYLTRANSFERASE A"/>
    <property type="match status" value="1"/>
</dbReference>
<proteinExistence type="predicted"/>
<dbReference type="PROSITE" id="PS00092">
    <property type="entry name" value="N6_MTASE"/>
    <property type="match status" value="1"/>
</dbReference>
<dbReference type="SUPFAM" id="SSF53335">
    <property type="entry name" value="S-adenosyl-L-methionine-dependent methyltransferases"/>
    <property type="match status" value="1"/>
</dbReference>
<dbReference type="InterPro" id="IPR050953">
    <property type="entry name" value="N4_N6_ade-DNA_methylase"/>
</dbReference>
<comment type="catalytic activity">
    <reaction evidence="5">
        <text>a 2'-deoxyadenosine in DNA + S-adenosyl-L-methionine = an N(6)-methyl-2'-deoxyadenosine in DNA + S-adenosyl-L-homocysteine + H(+)</text>
        <dbReference type="Rhea" id="RHEA:15197"/>
        <dbReference type="Rhea" id="RHEA-COMP:12418"/>
        <dbReference type="Rhea" id="RHEA-COMP:12419"/>
        <dbReference type="ChEBI" id="CHEBI:15378"/>
        <dbReference type="ChEBI" id="CHEBI:57856"/>
        <dbReference type="ChEBI" id="CHEBI:59789"/>
        <dbReference type="ChEBI" id="CHEBI:90615"/>
        <dbReference type="ChEBI" id="CHEBI:90616"/>
        <dbReference type="EC" id="2.1.1.72"/>
    </reaction>
</comment>
<dbReference type="GO" id="GO:0016787">
    <property type="term" value="F:hydrolase activity"/>
    <property type="evidence" value="ECO:0007669"/>
    <property type="project" value="UniProtKB-KW"/>
</dbReference>
<dbReference type="PRINTS" id="PR00507">
    <property type="entry name" value="N12N6MTFRASE"/>
</dbReference>
<evidence type="ECO:0000256" key="4">
    <source>
        <dbReference type="ARBA" id="ARBA00022691"/>
    </source>
</evidence>
<keyword evidence="3" id="KW-0808">Transferase</keyword>
<dbReference type="Gene3D" id="3.40.50.150">
    <property type="entry name" value="Vaccinia Virus protein VP39"/>
    <property type="match status" value="1"/>
</dbReference>